<proteinExistence type="predicted"/>
<accession>A0A437J7E0</accession>
<dbReference type="Proteomes" id="UP000282977">
    <property type="component" value="Unassembled WGS sequence"/>
</dbReference>
<sequence>MPGDRMKLAIGRMERALTRIEQAVDALPEQPMPPLHNEKAIEALKALDALIGELKGAPHG</sequence>
<dbReference type="RefSeq" id="WP_164847448.1">
    <property type="nucleotide sequence ID" value="NZ_RZUL01000003.1"/>
</dbReference>
<dbReference type="EMBL" id="RZUL01000003">
    <property type="protein sequence ID" value="RVT40934.1"/>
    <property type="molecule type" value="Genomic_DNA"/>
</dbReference>
<keyword evidence="2" id="KW-1185">Reference proteome</keyword>
<evidence type="ECO:0000313" key="1">
    <source>
        <dbReference type="EMBL" id="RVT40934.1"/>
    </source>
</evidence>
<evidence type="ECO:0008006" key="3">
    <source>
        <dbReference type="Google" id="ProtNLM"/>
    </source>
</evidence>
<comment type="caution">
    <text evidence="1">The sequence shown here is derived from an EMBL/GenBank/DDBJ whole genome shotgun (WGS) entry which is preliminary data.</text>
</comment>
<reference evidence="1 2" key="1">
    <citation type="submission" date="2019-01" db="EMBL/GenBank/DDBJ databases">
        <authorList>
            <person name="Chen W.-M."/>
        </authorList>
    </citation>
    <scope>NUCLEOTIDE SEQUENCE [LARGE SCALE GENOMIC DNA]</scope>
    <source>
        <strain evidence="1 2">TLA-22</strain>
    </source>
</reference>
<name>A0A437J7E0_9SPHN</name>
<organism evidence="1 2">
    <name type="scientific">Sphingobium algorifonticola</name>
    <dbReference type="NCBI Taxonomy" id="2008318"/>
    <lineage>
        <taxon>Bacteria</taxon>
        <taxon>Pseudomonadati</taxon>
        <taxon>Pseudomonadota</taxon>
        <taxon>Alphaproteobacteria</taxon>
        <taxon>Sphingomonadales</taxon>
        <taxon>Sphingomonadaceae</taxon>
        <taxon>Sphingobium</taxon>
    </lineage>
</organism>
<protein>
    <recommendedName>
        <fullName evidence="3">Histidine kinase</fullName>
    </recommendedName>
</protein>
<dbReference type="AlphaFoldDB" id="A0A437J7E0"/>
<evidence type="ECO:0000313" key="2">
    <source>
        <dbReference type="Proteomes" id="UP000282977"/>
    </source>
</evidence>
<gene>
    <name evidence="1" type="ORF">ENE74_10755</name>
</gene>